<dbReference type="SMART" id="SM00448">
    <property type="entry name" value="REC"/>
    <property type="match status" value="1"/>
</dbReference>
<dbReference type="InterPro" id="IPR039420">
    <property type="entry name" value="WalR-like"/>
</dbReference>
<dbReference type="FunFam" id="3.40.50.2300:FF:000001">
    <property type="entry name" value="DNA-binding response regulator PhoB"/>
    <property type="match status" value="1"/>
</dbReference>
<dbReference type="STRING" id="926566.Terro_1289"/>
<evidence type="ECO:0000259" key="10">
    <source>
        <dbReference type="PROSITE" id="PS50110"/>
    </source>
</evidence>
<keyword evidence="13" id="KW-1185">Reference proteome</keyword>
<keyword evidence="4" id="KW-0902">Two-component regulatory system</keyword>
<dbReference type="InterPro" id="IPR036388">
    <property type="entry name" value="WH-like_DNA-bd_sf"/>
</dbReference>
<proteinExistence type="predicted"/>
<evidence type="ECO:0000256" key="9">
    <source>
        <dbReference type="PROSITE-ProRule" id="PRU01091"/>
    </source>
</evidence>
<evidence type="ECO:0000256" key="3">
    <source>
        <dbReference type="ARBA" id="ARBA00022553"/>
    </source>
</evidence>
<evidence type="ECO:0000256" key="4">
    <source>
        <dbReference type="ARBA" id="ARBA00023012"/>
    </source>
</evidence>
<feature type="modified residue" description="4-aspartylphosphate" evidence="8">
    <location>
        <position position="56"/>
    </location>
</feature>
<evidence type="ECO:0000313" key="13">
    <source>
        <dbReference type="Proteomes" id="UP000006056"/>
    </source>
</evidence>
<keyword evidence="3 8" id="KW-0597">Phosphoprotein</keyword>
<reference evidence="12 13" key="1">
    <citation type="submission" date="2012-06" db="EMBL/GenBank/DDBJ databases">
        <title>Complete genome of Terriglobus roseus DSM 18391.</title>
        <authorList>
            <consortium name="US DOE Joint Genome Institute (JGI-PGF)"/>
            <person name="Lucas S."/>
            <person name="Copeland A."/>
            <person name="Lapidus A."/>
            <person name="Glavina del Rio T."/>
            <person name="Dalin E."/>
            <person name="Tice H."/>
            <person name="Bruce D."/>
            <person name="Goodwin L."/>
            <person name="Pitluck S."/>
            <person name="Peters L."/>
            <person name="Mikhailova N."/>
            <person name="Munk A.C.C."/>
            <person name="Kyrpides N."/>
            <person name="Mavromatis K."/>
            <person name="Ivanova N."/>
            <person name="Brettin T."/>
            <person name="Detter J.C."/>
            <person name="Han C."/>
            <person name="Larimer F."/>
            <person name="Land M."/>
            <person name="Hauser L."/>
            <person name="Markowitz V."/>
            <person name="Cheng J.-F."/>
            <person name="Hugenholtz P."/>
            <person name="Woyke T."/>
            <person name="Wu D."/>
            <person name="Brambilla E."/>
            <person name="Klenk H.-P."/>
            <person name="Eisen J.A."/>
        </authorList>
    </citation>
    <scope>NUCLEOTIDE SEQUENCE [LARGE SCALE GENOMIC DNA]</scope>
    <source>
        <strain evidence="13">DSM 18391 / NRRL B-41598 / KBS 63</strain>
    </source>
</reference>
<dbReference type="Proteomes" id="UP000006056">
    <property type="component" value="Chromosome"/>
</dbReference>
<comment type="subcellular location">
    <subcellularLocation>
        <location evidence="1">Cytoplasm</location>
    </subcellularLocation>
</comment>
<dbReference type="eggNOG" id="COG0745">
    <property type="taxonomic scope" value="Bacteria"/>
</dbReference>
<dbReference type="GO" id="GO:0005829">
    <property type="term" value="C:cytosol"/>
    <property type="evidence" value="ECO:0007669"/>
    <property type="project" value="TreeGrafter"/>
</dbReference>
<accession>I3ZED0</accession>
<dbReference type="InterPro" id="IPR001867">
    <property type="entry name" value="OmpR/PhoB-type_DNA-bd"/>
</dbReference>
<dbReference type="HOGENOM" id="CLU_000445_30_4_0"/>
<dbReference type="SUPFAM" id="SSF52172">
    <property type="entry name" value="CheY-like"/>
    <property type="match status" value="1"/>
</dbReference>
<gene>
    <name evidence="12" type="ordered locus">Terro_1289</name>
</gene>
<dbReference type="RefSeq" id="WP_014785167.1">
    <property type="nucleotide sequence ID" value="NC_018014.1"/>
</dbReference>
<dbReference type="GO" id="GO:0032993">
    <property type="term" value="C:protein-DNA complex"/>
    <property type="evidence" value="ECO:0007669"/>
    <property type="project" value="TreeGrafter"/>
</dbReference>
<dbReference type="PROSITE" id="PS50110">
    <property type="entry name" value="RESPONSE_REGULATORY"/>
    <property type="match status" value="1"/>
</dbReference>
<feature type="domain" description="OmpR/PhoB-type" evidence="11">
    <location>
        <begin position="127"/>
        <end position="227"/>
    </location>
</feature>
<evidence type="ECO:0000259" key="11">
    <source>
        <dbReference type="PROSITE" id="PS51755"/>
    </source>
</evidence>
<dbReference type="SMART" id="SM00862">
    <property type="entry name" value="Trans_reg_C"/>
    <property type="match status" value="1"/>
</dbReference>
<dbReference type="AlphaFoldDB" id="I3ZED0"/>
<dbReference type="CDD" id="cd00383">
    <property type="entry name" value="trans_reg_C"/>
    <property type="match status" value="1"/>
</dbReference>
<dbReference type="GO" id="GO:0006355">
    <property type="term" value="P:regulation of DNA-templated transcription"/>
    <property type="evidence" value="ECO:0007669"/>
    <property type="project" value="InterPro"/>
</dbReference>
<evidence type="ECO:0000256" key="7">
    <source>
        <dbReference type="ARBA" id="ARBA00023163"/>
    </source>
</evidence>
<keyword evidence="5" id="KW-0805">Transcription regulation</keyword>
<evidence type="ECO:0000313" key="12">
    <source>
        <dbReference type="EMBL" id="AFL87598.1"/>
    </source>
</evidence>
<dbReference type="Gene3D" id="3.40.50.2300">
    <property type="match status" value="1"/>
</dbReference>
<keyword evidence="6 9" id="KW-0238">DNA-binding</keyword>
<dbReference type="Gene3D" id="6.10.250.690">
    <property type="match status" value="1"/>
</dbReference>
<protein>
    <submittedName>
        <fullName evidence="12">Response regulator with CheY-like receiver domain and winged-helix DNA-binding domain</fullName>
    </submittedName>
</protein>
<keyword evidence="2" id="KW-0963">Cytoplasm</keyword>
<dbReference type="InterPro" id="IPR001789">
    <property type="entry name" value="Sig_transdc_resp-reg_receiver"/>
</dbReference>
<keyword evidence="7" id="KW-0804">Transcription</keyword>
<dbReference type="KEGG" id="trs:Terro_1289"/>
<dbReference type="PANTHER" id="PTHR48111">
    <property type="entry name" value="REGULATOR OF RPOS"/>
    <property type="match status" value="1"/>
</dbReference>
<dbReference type="Pfam" id="PF00486">
    <property type="entry name" value="Trans_reg_C"/>
    <property type="match status" value="1"/>
</dbReference>
<organism evidence="12 13">
    <name type="scientific">Terriglobus roseus (strain DSM 18391 / NRRL B-41598 / KBS 63)</name>
    <dbReference type="NCBI Taxonomy" id="926566"/>
    <lineage>
        <taxon>Bacteria</taxon>
        <taxon>Pseudomonadati</taxon>
        <taxon>Acidobacteriota</taxon>
        <taxon>Terriglobia</taxon>
        <taxon>Terriglobales</taxon>
        <taxon>Acidobacteriaceae</taxon>
        <taxon>Terriglobus</taxon>
    </lineage>
</organism>
<evidence type="ECO:0000256" key="5">
    <source>
        <dbReference type="ARBA" id="ARBA00023015"/>
    </source>
</evidence>
<evidence type="ECO:0000256" key="8">
    <source>
        <dbReference type="PROSITE-ProRule" id="PRU00169"/>
    </source>
</evidence>
<name>I3ZED0_TERRK</name>
<evidence type="ECO:0000256" key="6">
    <source>
        <dbReference type="ARBA" id="ARBA00023125"/>
    </source>
</evidence>
<dbReference type="PATRIC" id="fig|926566.3.peg.1270"/>
<feature type="domain" description="Response regulatory" evidence="10">
    <location>
        <begin position="7"/>
        <end position="120"/>
    </location>
</feature>
<evidence type="ECO:0000256" key="2">
    <source>
        <dbReference type="ARBA" id="ARBA00022490"/>
    </source>
</evidence>
<dbReference type="EMBL" id="CP003379">
    <property type="protein sequence ID" value="AFL87598.1"/>
    <property type="molecule type" value="Genomic_DNA"/>
</dbReference>
<dbReference type="Gene3D" id="1.10.10.10">
    <property type="entry name" value="Winged helix-like DNA-binding domain superfamily/Winged helix DNA-binding domain"/>
    <property type="match status" value="1"/>
</dbReference>
<dbReference type="InterPro" id="IPR016032">
    <property type="entry name" value="Sig_transdc_resp-reg_C-effctor"/>
</dbReference>
<dbReference type="PANTHER" id="PTHR48111:SF39">
    <property type="entry name" value="TRANSCRIPTIONAL REGULATORY PROTEIN CPXR"/>
    <property type="match status" value="1"/>
</dbReference>
<dbReference type="Pfam" id="PF00072">
    <property type="entry name" value="Response_reg"/>
    <property type="match status" value="1"/>
</dbReference>
<dbReference type="GO" id="GO:0000156">
    <property type="term" value="F:phosphorelay response regulator activity"/>
    <property type="evidence" value="ECO:0007669"/>
    <property type="project" value="TreeGrafter"/>
</dbReference>
<feature type="DNA-binding region" description="OmpR/PhoB-type" evidence="9">
    <location>
        <begin position="127"/>
        <end position="227"/>
    </location>
</feature>
<dbReference type="InterPro" id="IPR011006">
    <property type="entry name" value="CheY-like_superfamily"/>
</dbReference>
<evidence type="ECO:0000256" key="1">
    <source>
        <dbReference type="ARBA" id="ARBA00004496"/>
    </source>
</evidence>
<dbReference type="SUPFAM" id="SSF46894">
    <property type="entry name" value="C-terminal effector domain of the bipartite response regulators"/>
    <property type="match status" value="1"/>
</dbReference>
<dbReference type="PROSITE" id="PS51755">
    <property type="entry name" value="OMPR_PHOB"/>
    <property type="match status" value="1"/>
</dbReference>
<dbReference type="GO" id="GO:0000976">
    <property type="term" value="F:transcription cis-regulatory region binding"/>
    <property type="evidence" value="ECO:0007669"/>
    <property type="project" value="TreeGrafter"/>
</dbReference>
<sequence>MAPDLESVLLVDDDLELCTMLESYLSRHGWKVTSTHNGQDGIRAAQSLSPSLIILDGMLPDMDGFDVLRRIRATDNVPVLLLTARGEEIDRIVGLEMGADDYLGKPFNPRELLARMRAIHRRAAPREDADTIAPDFVTNEARREISFRGQVIILTDIEYRLLATLLRGGAEVVDREDLTRQAFDRESRPFDRSLDMHVSRLRRKLDQLEGFKGTVKSIRNSGYLLVQDEEAGGARA</sequence>